<evidence type="ECO:0000256" key="2">
    <source>
        <dbReference type="SAM" id="Phobius"/>
    </source>
</evidence>
<name>A0A2G5K3E9_9RHOB</name>
<organism evidence="3 4">
    <name type="scientific">Paramylibacter kogurei</name>
    <dbReference type="NCBI Taxonomy" id="1889778"/>
    <lineage>
        <taxon>Bacteria</taxon>
        <taxon>Pseudomonadati</taxon>
        <taxon>Pseudomonadota</taxon>
        <taxon>Alphaproteobacteria</taxon>
        <taxon>Rhodobacterales</taxon>
        <taxon>Paracoccaceae</taxon>
        <taxon>Paramylibacter</taxon>
    </lineage>
</organism>
<keyword evidence="4" id="KW-1185">Reference proteome</keyword>
<proteinExistence type="predicted"/>
<keyword evidence="2" id="KW-1133">Transmembrane helix</keyword>
<reference evidence="3 4" key="1">
    <citation type="submission" date="2016-08" db="EMBL/GenBank/DDBJ databases">
        <title>Draft genome of Amylibacter sp. strain 4G11.</title>
        <authorList>
            <person name="Wong S.-K."/>
            <person name="Hamasaki K."/>
            <person name="Yoshizawa S."/>
        </authorList>
    </citation>
    <scope>NUCLEOTIDE SEQUENCE [LARGE SCALE GENOMIC DNA]</scope>
    <source>
        <strain evidence="3 4">4G11</strain>
    </source>
</reference>
<evidence type="ECO:0000313" key="4">
    <source>
        <dbReference type="Proteomes" id="UP000231516"/>
    </source>
</evidence>
<keyword evidence="2" id="KW-0812">Transmembrane</keyword>
<protein>
    <submittedName>
        <fullName evidence="3">Uncharacterized protein</fullName>
    </submittedName>
</protein>
<accession>A0A2G5K3E9</accession>
<evidence type="ECO:0000256" key="1">
    <source>
        <dbReference type="SAM" id="MobiDB-lite"/>
    </source>
</evidence>
<gene>
    <name evidence="3" type="ORF">BFP76_02150</name>
</gene>
<keyword evidence="2" id="KW-0472">Membrane</keyword>
<dbReference type="AlphaFoldDB" id="A0A2G5K3E9"/>
<sequence>MLFNLILGVVAGITSRYVEKPLGGMIQEQLDMPEADLRVLSFVACLLVASLLIAIAGANGMPIVLLIGGALGIFGSHVMKFGREQKDVFQQKLDERKANAGNATPYRAEDVNQDVADAVDEAVEAAKEASTKTSRAVKKTAAKKTTPKKPAAKK</sequence>
<evidence type="ECO:0000313" key="3">
    <source>
        <dbReference type="EMBL" id="PIB24067.1"/>
    </source>
</evidence>
<feature type="compositionally biased region" description="Basic residues" evidence="1">
    <location>
        <begin position="135"/>
        <end position="154"/>
    </location>
</feature>
<comment type="caution">
    <text evidence="3">The sequence shown here is derived from an EMBL/GenBank/DDBJ whole genome shotgun (WGS) entry which is preliminary data.</text>
</comment>
<dbReference type="Proteomes" id="UP000231516">
    <property type="component" value="Unassembled WGS sequence"/>
</dbReference>
<feature type="transmembrane region" description="Helical" evidence="2">
    <location>
        <begin position="39"/>
        <end position="57"/>
    </location>
</feature>
<dbReference type="EMBL" id="MDGM01000012">
    <property type="protein sequence ID" value="PIB24067.1"/>
    <property type="molecule type" value="Genomic_DNA"/>
</dbReference>
<feature type="region of interest" description="Disordered" evidence="1">
    <location>
        <begin position="126"/>
        <end position="154"/>
    </location>
</feature>
<feature type="transmembrane region" description="Helical" evidence="2">
    <location>
        <begin position="63"/>
        <end position="82"/>
    </location>
</feature>